<evidence type="ECO:0000313" key="2">
    <source>
        <dbReference type="EMBL" id="KAJ5212314.1"/>
    </source>
</evidence>
<protein>
    <submittedName>
        <fullName evidence="2">Uncharacterized protein</fullName>
    </submittedName>
</protein>
<sequence>MSADLLAEFGQGSGSAPRSGQPQNTELQTDSLISGFDQSDDIFFGGSQHKTNSHLSDPRAPSTQYAPSAPKQPPAFQAFDLPRQHDSDILFDATEDTPASEEDDDWGEFEGPEASRERDQPTTSTAMTQEAKAPATRPQPQVPKAPKAHATVDLLDSLSLDDTSPATRQLPKPSLQKTPQARYPPPEPSWDDDSFGDWGDFTDGPSTKPVPSNLNPKKALQAIKSTPPQPGWDDTFEDWGDFTDGPSTVPAPPKPTPKLASQPSTTSPPSRSFMSSTPTSPPTVRPTNIPPPSVLLELLVDLFNNLQKEAATAKRQTQSGVTTATTIHNTLETASRIIAGRTLRWKRDTILSQSMRIGPAGKPGGMKLSAVNKHEDVKEEQDAVDVLSLWRERAALFNAVIQAAGLRPIPPIPSPSALKVITAKPEQGGIKASHACALCALKRDERVLKVDEDVQDSFGEWWTEHWGHTWCRMFWERNYGLLGQR</sequence>
<dbReference type="RefSeq" id="XP_058310484.1">
    <property type="nucleotide sequence ID" value="XM_058451022.1"/>
</dbReference>
<dbReference type="EMBL" id="JAPQKR010000008">
    <property type="protein sequence ID" value="KAJ5212314.1"/>
    <property type="molecule type" value="Genomic_DNA"/>
</dbReference>
<dbReference type="GeneID" id="83178323"/>
<dbReference type="PANTHER" id="PTHR42084:SF1">
    <property type="entry name" value="SERINE_THREONINE-PROTEIN KINASE PPK6"/>
    <property type="match status" value="1"/>
</dbReference>
<evidence type="ECO:0000256" key="1">
    <source>
        <dbReference type="SAM" id="MobiDB-lite"/>
    </source>
</evidence>
<gene>
    <name evidence="2" type="ORF">N7498_003960</name>
</gene>
<dbReference type="PANTHER" id="PTHR42084">
    <property type="entry name" value="YALI0E26631P"/>
    <property type="match status" value="1"/>
</dbReference>
<dbReference type="AlphaFoldDB" id="A0A9W9T7M6"/>
<keyword evidence="3" id="KW-1185">Reference proteome</keyword>
<feature type="compositionally biased region" description="Low complexity" evidence="1">
    <location>
        <begin position="153"/>
        <end position="162"/>
    </location>
</feature>
<feature type="compositionally biased region" description="Polar residues" evidence="1">
    <location>
        <begin position="14"/>
        <end position="32"/>
    </location>
</feature>
<feature type="compositionally biased region" description="Polar residues" evidence="1">
    <location>
        <begin position="48"/>
        <end position="66"/>
    </location>
</feature>
<feature type="compositionally biased region" description="Pro residues" evidence="1">
    <location>
        <begin position="279"/>
        <end position="289"/>
    </location>
</feature>
<dbReference type="OrthoDB" id="5420391at2759"/>
<accession>A0A9W9T7M6</accession>
<feature type="compositionally biased region" description="Low complexity" evidence="1">
    <location>
        <begin position="257"/>
        <end position="278"/>
    </location>
</feature>
<evidence type="ECO:0000313" key="3">
    <source>
        <dbReference type="Proteomes" id="UP001150904"/>
    </source>
</evidence>
<organism evidence="2 3">
    <name type="scientific">Penicillium cinerascens</name>
    <dbReference type="NCBI Taxonomy" id="70096"/>
    <lineage>
        <taxon>Eukaryota</taxon>
        <taxon>Fungi</taxon>
        <taxon>Dikarya</taxon>
        <taxon>Ascomycota</taxon>
        <taxon>Pezizomycotina</taxon>
        <taxon>Eurotiomycetes</taxon>
        <taxon>Eurotiomycetidae</taxon>
        <taxon>Eurotiales</taxon>
        <taxon>Aspergillaceae</taxon>
        <taxon>Penicillium</taxon>
    </lineage>
</organism>
<dbReference type="Proteomes" id="UP001150904">
    <property type="component" value="Unassembled WGS sequence"/>
</dbReference>
<name>A0A9W9T7M6_9EURO</name>
<reference evidence="2" key="2">
    <citation type="journal article" date="2023" name="IMA Fungus">
        <title>Comparative genomic study of the Penicillium genus elucidates a diverse pangenome and 15 lateral gene transfer events.</title>
        <authorList>
            <person name="Petersen C."/>
            <person name="Sorensen T."/>
            <person name="Nielsen M.R."/>
            <person name="Sondergaard T.E."/>
            <person name="Sorensen J.L."/>
            <person name="Fitzpatrick D.A."/>
            <person name="Frisvad J.C."/>
            <person name="Nielsen K.L."/>
        </authorList>
    </citation>
    <scope>NUCLEOTIDE SEQUENCE</scope>
    <source>
        <strain evidence="2">IBT 15544</strain>
    </source>
</reference>
<reference evidence="2" key="1">
    <citation type="submission" date="2022-12" db="EMBL/GenBank/DDBJ databases">
        <authorList>
            <person name="Petersen C."/>
        </authorList>
    </citation>
    <scope>NUCLEOTIDE SEQUENCE</scope>
    <source>
        <strain evidence="2">IBT 15544</strain>
    </source>
</reference>
<comment type="caution">
    <text evidence="2">The sequence shown here is derived from an EMBL/GenBank/DDBJ whole genome shotgun (WGS) entry which is preliminary data.</text>
</comment>
<proteinExistence type="predicted"/>
<feature type="region of interest" description="Disordered" evidence="1">
    <location>
        <begin position="1"/>
        <end position="289"/>
    </location>
</feature>
<feature type="compositionally biased region" description="Acidic residues" evidence="1">
    <location>
        <begin position="93"/>
        <end position="111"/>
    </location>
</feature>